<feature type="transmembrane region" description="Helical" evidence="1">
    <location>
        <begin position="20"/>
        <end position="39"/>
    </location>
</feature>
<dbReference type="AlphaFoldDB" id="A0A7E4VTN8"/>
<feature type="transmembrane region" description="Helical" evidence="1">
    <location>
        <begin position="157"/>
        <end position="177"/>
    </location>
</feature>
<organism evidence="2 3">
    <name type="scientific">Panagrellus redivivus</name>
    <name type="common">Microworm</name>
    <dbReference type="NCBI Taxonomy" id="6233"/>
    <lineage>
        <taxon>Eukaryota</taxon>
        <taxon>Metazoa</taxon>
        <taxon>Ecdysozoa</taxon>
        <taxon>Nematoda</taxon>
        <taxon>Chromadorea</taxon>
        <taxon>Rhabditida</taxon>
        <taxon>Tylenchina</taxon>
        <taxon>Panagrolaimomorpha</taxon>
        <taxon>Panagrolaimoidea</taxon>
        <taxon>Panagrolaimidae</taxon>
        <taxon>Panagrellus</taxon>
    </lineage>
</organism>
<evidence type="ECO:0000313" key="3">
    <source>
        <dbReference type="WBParaSite" id="Pan_g3060.t1"/>
    </source>
</evidence>
<feature type="transmembrane region" description="Helical" evidence="1">
    <location>
        <begin position="204"/>
        <end position="225"/>
    </location>
</feature>
<reference evidence="3" key="2">
    <citation type="submission" date="2020-10" db="UniProtKB">
        <authorList>
            <consortium name="WormBaseParasite"/>
        </authorList>
    </citation>
    <scope>IDENTIFICATION</scope>
</reference>
<dbReference type="PANTHER" id="PTHR47518">
    <property type="entry name" value="SERPENTINE RECEPTOR CLASS EPSILON-13-RELATED"/>
    <property type="match status" value="1"/>
</dbReference>
<dbReference type="PANTHER" id="PTHR47518:SF9">
    <property type="entry name" value="SERPENTINE RECEPTOR, CLASS T"/>
    <property type="match status" value="1"/>
</dbReference>
<feature type="transmembrane region" description="Helical" evidence="1">
    <location>
        <begin position="245"/>
        <end position="265"/>
    </location>
</feature>
<dbReference type="Proteomes" id="UP000492821">
    <property type="component" value="Unassembled WGS sequence"/>
</dbReference>
<keyword evidence="1" id="KW-1133">Transmembrane helix</keyword>
<keyword evidence="2" id="KW-1185">Reference proteome</keyword>
<evidence type="ECO:0000313" key="2">
    <source>
        <dbReference type="Proteomes" id="UP000492821"/>
    </source>
</evidence>
<name>A0A7E4VTN8_PANRE</name>
<dbReference type="InterPro" id="IPR052854">
    <property type="entry name" value="Serpentine_rcpt_epsilon"/>
</dbReference>
<feature type="transmembrane region" description="Helical" evidence="1">
    <location>
        <begin position="84"/>
        <end position="106"/>
    </location>
</feature>
<reference evidence="2" key="1">
    <citation type="journal article" date="2013" name="Genetics">
        <title>The draft genome and transcriptome of Panagrellus redivivus are shaped by the harsh demands of a free-living lifestyle.</title>
        <authorList>
            <person name="Srinivasan J."/>
            <person name="Dillman A.R."/>
            <person name="Macchietto M.G."/>
            <person name="Heikkinen L."/>
            <person name="Lakso M."/>
            <person name="Fracchia K.M."/>
            <person name="Antoshechkin I."/>
            <person name="Mortazavi A."/>
            <person name="Wong G."/>
            <person name="Sternberg P.W."/>
        </authorList>
    </citation>
    <scope>NUCLEOTIDE SEQUENCE [LARGE SCALE GENOMIC DNA]</scope>
    <source>
        <strain evidence="2">MT8872</strain>
    </source>
</reference>
<protein>
    <submittedName>
        <fullName evidence="3">G_PROTEIN_RECEP_F1_2 domain-containing protein</fullName>
    </submittedName>
</protein>
<dbReference type="WBParaSite" id="Pan_g3060.t1">
    <property type="protein sequence ID" value="Pan_g3060.t1"/>
    <property type="gene ID" value="Pan_g3060"/>
</dbReference>
<sequence length="299" mass="35308">MLTEWHVPLDGSLPRWKLVGYGMEIALNTILSIFAILVITKIQQNGSYHLNFRICMANMYVALPLLAVTRCLAIVQIISGNTFLTVFVEAVVFKMFLIAVQAMWYLQIPSIIERICATVFYRSYYRWRCWGTVFMILVLWFWMTSVSFYNIPMDKKRGFIMLVAGTVFVIVVYLVLFKINICRYRSQPQTLKERYQTFENMNSMYPLFGTMFIEVLYDVASGIHMTFLHEIVVPEEAANQNLINIVYNLSRELLLIAYCIPFLIFSQKRRQQRFLNRVHVETNNTKELYFENLRNQWHS</sequence>
<keyword evidence="1" id="KW-0472">Membrane</keyword>
<feature type="transmembrane region" description="Helical" evidence="1">
    <location>
        <begin position="127"/>
        <end position="151"/>
    </location>
</feature>
<accession>A0A7E4VTN8</accession>
<proteinExistence type="predicted"/>
<keyword evidence="1" id="KW-0812">Transmembrane</keyword>
<evidence type="ECO:0000256" key="1">
    <source>
        <dbReference type="SAM" id="Phobius"/>
    </source>
</evidence>
<feature type="transmembrane region" description="Helical" evidence="1">
    <location>
        <begin position="60"/>
        <end position="78"/>
    </location>
</feature>